<dbReference type="InterPro" id="IPR000315">
    <property type="entry name" value="Znf_B-box"/>
</dbReference>
<dbReference type="Pfam" id="PF00643">
    <property type="entry name" value="zf-B_box"/>
    <property type="match status" value="1"/>
</dbReference>
<accession>A0A6G1PNC2</accession>
<dbReference type="InterPro" id="IPR001841">
    <property type="entry name" value="Znf_RING"/>
</dbReference>
<dbReference type="PROSITE" id="PS00518">
    <property type="entry name" value="ZF_RING_1"/>
    <property type="match status" value="1"/>
</dbReference>
<dbReference type="PROSITE" id="PS50119">
    <property type="entry name" value="ZF_BBOX"/>
    <property type="match status" value="1"/>
</dbReference>
<evidence type="ECO:0000259" key="6">
    <source>
        <dbReference type="PROSITE" id="PS50089"/>
    </source>
</evidence>
<sequence>MASASGFLCEDQFLCSICLDVFMEPLSIPCGHNFCKSCITRHWEGKEKCQCPLCNSTFNKGLNLCINTAFREVVENFKKHRKETSCDNNSFLAKPGEVPCDCCLDKKVKASKTCLVCLTSFCELHLQPHQRVDALKRHQLTEPVLNLEDKICKTHNRVLELFCRNDLTCICVLCTDHSAHDTVPLDKAYVNKKVQIGKKKAEQTSRKRAQKMKAPVQTVKKDKNDGTPKSLASLQTQGSHIWWFPNEGSHIFHKYSYVPGNSSFSEDGFCYEIQVNSNWDLGVVIESKRGKSTLLPIHGNGMGIIRLARNSNGKALQNDPVHLYLIKNLREC</sequence>
<evidence type="ECO:0000256" key="4">
    <source>
        <dbReference type="PROSITE-ProRule" id="PRU00024"/>
    </source>
</evidence>
<dbReference type="GO" id="GO:0008270">
    <property type="term" value="F:zinc ion binding"/>
    <property type="evidence" value="ECO:0007669"/>
    <property type="project" value="UniProtKB-KW"/>
</dbReference>
<dbReference type="EMBL" id="CM015718">
    <property type="protein sequence ID" value="KAF3691717.1"/>
    <property type="molecule type" value="Genomic_DNA"/>
</dbReference>
<dbReference type="SUPFAM" id="SSF57850">
    <property type="entry name" value="RING/U-box"/>
    <property type="match status" value="1"/>
</dbReference>
<keyword evidence="3" id="KW-0862">Zinc</keyword>
<gene>
    <name evidence="8" type="ORF">EXN66_Car007392</name>
</gene>
<dbReference type="InterPro" id="IPR051051">
    <property type="entry name" value="E3_ubiq-ligase_TRIM/RNF"/>
</dbReference>
<dbReference type="SMART" id="SM00184">
    <property type="entry name" value="RING"/>
    <property type="match status" value="1"/>
</dbReference>
<keyword evidence="2 4" id="KW-0863">Zinc-finger</keyword>
<dbReference type="InterPro" id="IPR018957">
    <property type="entry name" value="Znf_C3HC4_RING-type"/>
</dbReference>
<feature type="domain" description="B box-type" evidence="7">
    <location>
        <begin position="147"/>
        <end position="185"/>
    </location>
</feature>
<dbReference type="InterPro" id="IPR013083">
    <property type="entry name" value="Znf_RING/FYVE/PHD"/>
</dbReference>
<dbReference type="InterPro" id="IPR017907">
    <property type="entry name" value="Znf_RING_CS"/>
</dbReference>
<dbReference type="PROSITE" id="PS50089">
    <property type="entry name" value="ZF_RING_2"/>
    <property type="match status" value="1"/>
</dbReference>
<feature type="region of interest" description="Disordered" evidence="5">
    <location>
        <begin position="200"/>
        <end position="231"/>
    </location>
</feature>
<organism evidence="8 9">
    <name type="scientific">Channa argus</name>
    <name type="common">Northern snakehead</name>
    <name type="synonym">Ophicephalus argus</name>
    <dbReference type="NCBI Taxonomy" id="215402"/>
    <lineage>
        <taxon>Eukaryota</taxon>
        <taxon>Metazoa</taxon>
        <taxon>Chordata</taxon>
        <taxon>Craniata</taxon>
        <taxon>Vertebrata</taxon>
        <taxon>Euteleostomi</taxon>
        <taxon>Actinopterygii</taxon>
        <taxon>Neopterygii</taxon>
        <taxon>Teleostei</taxon>
        <taxon>Neoteleostei</taxon>
        <taxon>Acanthomorphata</taxon>
        <taxon>Anabantaria</taxon>
        <taxon>Anabantiformes</taxon>
        <taxon>Channoidei</taxon>
        <taxon>Channidae</taxon>
        <taxon>Channa</taxon>
    </lineage>
</organism>
<feature type="domain" description="RING-type" evidence="6">
    <location>
        <begin position="15"/>
        <end position="55"/>
    </location>
</feature>
<keyword evidence="1" id="KW-0479">Metal-binding</keyword>
<reference evidence="9" key="2">
    <citation type="submission" date="2019-02" db="EMBL/GenBank/DDBJ databases">
        <title>Opniocepnalus argus Var Kimnra genome.</title>
        <authorList>
            <person name="Zhou C."/>
            <person name="Xiao S."/>
        </authorList>
    </citation>
    <scope>NUCLEOTIDE SEQUENCE [LARGE SCALE GENOMIC DNA]</scope>
</reference>
<evidence type="ECO:0000313" key="8">
    <source>
        <dbReference type="EMBL" id="KAF3691717.1"/>
    </source>
</evidence>
<evidence type="ECO:0000313" key="9">
    <source>
        <dbReference type="Proteomes" id="UP000503349"/>
    </source>
</evidence>
<dbReference type="PANTHER" id="PTHR25465">
    <property type="entry name" value="B-BOX DOMAIN CONTAINING"/>
    <property type="match status" value="1"/>
</dbReference>
<dbReference type="SMART" id="SM00336">
    <property type="entry name" value="BBOX"/>
    <property type="match status" value="1"/>
</dbReference>
<evidence type="ECO:0000259" key="7">
    <source>
        <dbReference type="PROSITE" id="PS50119"/>
    </source>
</evidence>
<dbReference type="CDD" id="cd19769">
    <property type="entry name" value="Bbox2_TRIM16-like"/>
    <property type="match status" value="1"/>
</dbReference>
<dbReference type="Gene3D" id="4.10.830.40">
    <property type="match status" value="1"/>
</dbReference>
<name>A0A6G1PNC2_CHAAH</name>
<protein>
    <submittedName>
        <fullName evidence="8">Tripartite motif-containing protein 47</fullName>
    </submittedName>
</protein>
<dbReference type="PANTHER" id="PTHR25465:SF32">
    <property type="entry name" value="BLOODTHIRSTY-RELATED GENE FAMILY, MEMBER 16 ISOFORM X1-RELATED"/>
    <property type="match status" value="1"/>
</dbReference>
<dbReference type="Pfam" id="PF00097">
    <property type="entry name" value="zf-C3HC4"/>
    <property type="match status" value="1"/>
</dbReference>
<evidence type="ECO:0000256" key="2">
    <source>
        <dbReference type="ARBA" id="ARBA00022771"/>
    </source>
</evidence>
<evidence type="ECO:0000256" key="5">
    <source>
        <dbReference type="SAM" id="MobiDB-lite"/>
    </source>
</evidence>
<dbReference type="Gene3D" id="3.30.40.10">
    <property type="entry name" value="Zinc/RING finger domain, C3HC4 (zinc finger)"/>
    <property type="match status" value="1"/>
</dbReference>
<evidence type="ECO:0000256" key="3">
    <source>
        <dbReference type="ARBA" id="ARBA00022833"/>
    </source>
</evidence>
<dbReference type="Gene3D" id="3.30.160.60">
    <property type="entry name" value="Classic Zinc Finger"/>
    <property type="match status" value="1"/>
</dbReference>
<keyword evidence="9" id="KW-1185">Reference proteome</keyword>
<proteinExistence type="predicted"/>
<dbReference type="AlphaFoldDB" id="A0A6G1PNC2"/>
<dbReference type="SUPFAM" id="SSF57845">
    <property type="entry name" value="B-box zinc-binding domain"/>
    <property type="match status" value="1"/>
</dbReference>
<dbReference type="Proteomes" id="UP000503349">
    <property type="component" value="Chromosome 7"/>
</dbReference>
<reference evidence="8 9" key="1">
    <citation type="submission" date="2019-02" db="EMBL/GenBank/DDBJ databases">
        <title>Opniocepnalus argus genome.</title>
        <authorList>
            <person name="Zhou C."/>
            <person name="Xiao S."/>
        </authorList>
    </citation>
    <scope>NUCLEOTIDE SEQUENCE [LARGE SCALE GENOMIC DNA]</scope>
    <source>
        <strain evidence="8">OARG1902GOOAL</strain>
        <tissue evidence="8">Muscle</tissue>
    </source>
</reference>
<evidence type="ECO:0000256" key="1">
    <source>
        <dbReference type="ARBA" id="ARBA00022723"/>
    </source>
</evidence>